<dbReference type="UniPathway" id="UPA00109">
    <property type="reaction ID" value="UER00181"/>
</dbReference>
<dbReference type="GO" id="GO:0051156">
    <property type="term" value="P:glucose 6-phosphate metabolic process"/>
    <property type="evidence" value="ECO:0007669"/>
    <property type="project" value="TreeGrafter"/>
</dbReference>
<comment type="caution">
    <text evidence="11">The sequence shown here is derived from an EMBL/GenBank/DDBJ whole genome shotgun (WGS) entry which is preliminary data.</text>
</comment>
<dbReference type="PROSITE" id="PS51463">
    <property type="entry name" value="P_GLUCOSE_ISOMERASE_3"/>
    <property type="match status" value="1"/>
</dbReference>
<dbReference type="InterPro" id="IPR001672">
    <property type="entry name" value="G6P_Isomerase"/>
</dbReference>
<evidence type="ECO:0000256" key="7">
    <source>
        <dbReference type="ARBA" id="ARBA00023235"/>
    </source>
</evidence>
<dbReference type="Gene3D" id="1.10.1390.10">
    <property type="match status" value="1"/>
</dbReference>
<dbReference type="GO" id="GO:0006096">
    <property type="term" value="P:glycolytic process"/>
    <property type="evidence" value="ECO:0007669"/>
    <property type="project" value="UniProtKB-UniPathway"/>
</dbReference>
<comment type="pathway">
    <text evidence="1 9">Carbohydrate degradation; glycolysis; D-glyceraldehyde 3-phosphate and glycerone phosphate from D-glucose: step 2/4.</text>
</comment>
<dbReference type="FunFam" id="1.10.1390.10:FF:000001">
    <property type="entry name" value="Glucose-6-phosphate isomerase"/>
    <property type="match status" value="1"/>
</dbReference>
<dbReference type="Pfam" id="PF00342">
    <property type="entry name" value="PGI"/>
    <property type="match status" value="1"/>
</dbReference>
<feature type="signal peptide" evidence="10">
    <location>
        <begin position="1"/>
        <end position="20"/>
    </location>
</feature>
<dbReference type="CDD" id="cd05015">
    <property type="entry name" value="SIS_PGI_1"/>
    <property type="match status" value="1"/>
</dbReference>
<dbReference type="PANTHER" id="PTHR11469:SF1">
    <property type="entry name" value="GLUCOSE-6-PHOSPHATE ISOMERASE"/>
    <property type="match status" value="1"/>
</dbReference>
<protein>
    <recommendedName>
        <fullName evidence="4 9">Glucose-6-phosphate isomerase</fullName>
        <ecNumber evidence="3 9">5.3.1.9</ecNumber>
    </recommendedName>
</protein>
<evidence type="ECO:0000256" key="5">
    <source>
        <dbReference type="ARBA" id="ARBA00022432"/>
    </source>
</evidence>
<dbReference type="EMBL" id="CAJNOL010004743">
    <property type="protein sequence ID" value="CAF1593908.1"/>
    <property type="molecule type" value="Genomic_DNA"/>
</dbReference>
<keyword evidence="10" id="KW-0732">Signal</keyword>
<dbReference type="Proteomes" id="UP000663870">
    <property type="component" value="Unassembled WGS sequence"/>
</dbReference>
<dbReference type="PRINTS" id="PR00662">
    <property type="entry name" value="G6PISOMERASE"/>
</dbReference>
<dbReference type="InterPro" id="IPR035476">
    <property type="entry name" value="SIS_PGI_1"/>
</dbReference>
<keyword evidence="7 9" id="KW-0413">Isomerase</keyword>
<dbReference type="GO" id="GO:0006094">
    <property type="term" value="P:gluconeogenesis"/>
    <property type="evidence" value="ECO:0007669"/>
    <property type="project" value="UniProtKB-KW"/>
</dbReference>
<evidence type="ECO:0000256" key="3">
    <source>
        <dbReference type="ARBA" id="ARBA00011952"/>
    </source>
</evidence>
<dbReference type="GO" id="GO:0097367">
    <property type="term" value="F:carbohydrate derivative binding"/>
    <property type="evidence" value="ECO:0007669"/>
    <property type="project" value="InterPro"/>
</dbReference>
<evidence type="ECO:0000256" key="6">
    <source>
        <dbReference type="ARBA" id="ARBA00023152"/>
    </source>
</evidence>
<evidence type="ECO:0000256" key="1">
    <source>
        <dbReference type="ARBA" id="ARBA00004926"/>
    </source>
</evidence>
<dbReference type="EMBL" id="CAJNOH010003411">
    <property type="protein sequence ID" value="CAF1335173.1"/>
    <property type="molecule type" value="Genomic_DNA"/>
</dbReference>
<sequence>MKPWHNRILHLTIKITIVIALLIDPRTTLLTPDFEITCQKFDINIITTDLDSYMTNILSPLFSLFDRQWSQANRIDKMNLKSAGYIQRIIHTMWFTLRTLKQNDQIFKIFNQTILWKNNDQQYLQSLQPPTQNLLPKKKKKKTLVKIGSKTKLSPILIDPPIDSTPEQILEYILNRQISISRASKYLGGIKLDYLKYCLSYKMNSSLMTGSCLIQLNKFMQSKSTIDWLRHLRSLYFWSCAKQLFLREIYQLTGIVTRKRSMNICGNNNMGSIRSCDQQSPVIFWTAFEDIHLIQLDNESIIDDKQWHEDFQQYLIDNEINHEKAQLWTIDTFEFPLTKNSTILQLPEWNELRPMNLTPKVTVIYAFSNDGQSTEPYFIFPNTLRDNTINNEQNSYNDLGHLTPQIFLSWIEKYLIQKDHLPIVLIFCSRLPILSPIVLSSLEQYKIYPFGYPFTRTLPFRYLFERRVRNNRSTNLMSELWKKKLLDEQRTHVLKGLNCTVKNIKYYFEQIWPLLITEKRDDDDENKTFKDKCQQAFQQANIQLIINKKENFYEKKLQIISPNKNQKKIINTNEIVDQLNHLLNVIIQVKEQINSTQILKIKNNDSLISSTSNEALENINLSHLLSTLPEQIQTINTIEINNSSILTSINDKRPSDENDEPRTIKRFRSSFSQSTYPTTTTTNIIQWIPPSKQLVTHIQSQSSSLFQFILSLVHIILNSTENHLTDEHCCWLHKTINNYDHNYNIDKLNLLIETACIVIMSNLRDKISWKNLKQIYDTIGNNLNLRQLFFDDFKRFEHYSLEINTPDGPFLFDYSKNLINKDILRELFSLCRECQIEEQRTKMFQGELINFTEKRAVLHTALRTPKDGKEVLVDGKNVLLDIHRVLEQMKHFSESIRNGQWKGYTGKTITDVVNIGIGGSDLGPLMVTEALKPYAKNGPHVHFISNIDGTHLCETVSKLSPETTLFIIASKTFTTQETITNAESAKEWFLNQAKDLKYVAKHFVALSTNTQKVTEFGIAKENMFEFWDWVGGRYSLWSAIGLSIVCAIGFDNFQQLLAGAHAMDKHFQEMPLEKNLPVIMAILGIWYNNFFTAETHAILPYDQYMHRFSAYFQQGDMESNGKYRTKEGKQVDYTTGPIIWGEPGTNGQHAFYQLIHQGTKLIPCDFIATIETQNPIRDNLHHKILLANFLAQTEALMRGLTEDEVRLNNNNSTDQLLIYHKAFRGNRPTNSFILPRITPFTLGMLIAAYEHKIFVQGQIWNINSYDQFGVELGKQLAKVILPELDANQSVTAHDSSTNGLINFINKYRKWTSNNK</sequence>
<evidence type="ECO:0000256" key="10">
    <source>
        <dbReference type="SAM" id="SignalP"/>
    </source>
</evidence>
<name>A0A815G7Y4_9BILA</name>
<gene>
    <name evidence="12" type="ORF">JXQ802_LOCUS47519</name>
    <name evidence="11" type="ORF">PYM288_LOCUS31609</name>
</gene>
<keyword evidence="14" id="KW-1185">Reference proteome</keyword>
<evidence type="ECO:0000313" key="13">
    <source>
        <dbReference type="Proteomes" id="UP000663854"/>
    </source>
</evidence>
<keyword evidence="6 9" id="KW-0324">Glycolysis</keyword>
<evidence type="ECO:0000313" key="11">
    <source>
        <dbReference type="EMBL" id="CAF1335173.1"/>
    </source>
</evidence>
<dbReference type="InterPro" id="IPR035482">
    <property type="entry name" value="SIS_PGI_2"/>
</dbReference>
<dbReference type="PROSITE" id="PS00765">
    <property type="entry name" value="P_GLUCOSE_ISOMERASE_1"/>
    <property type="match status" value="1"/>
</dbReference>
<evidence type="ECO:0000313" key="12">
    <source>
        <dbReference type="EMBL" id="CAF1593908.1"/>
    </source>
</evidence>
<evidence type="ECO:0000256" key="9">
    <source>
        <dbReference type="RuleBase" id="RU000612"/>
    </source>
</evidence>
<organism evidence="11 13">
    <name type="scientific">Rotaria sordida</name>
    <dbReference type="NCBI Taxonomy" id="392033"/>
    <lineage>
        <taxon>Eukaryota</taxon>
        <taxon>Metazoa</taxon>
        <taxon>Spiralia</taxon>
        <taxon>Gnathifera</taxon>
        <taxon>Rotifera</taxon>
        <taxon>Eurotatoria</taxon>
        <taxon>Bdelloidea</taxon>
        <taxon>Philodinida</taxon>
        <taxon>Philodinidae</taxon>
        <taxon>Rotaria</taxon>
    </lineage>
</organism>
<comment type="catalytic activity">
    <reaction evidence="8 9">
        <text>alpha-D-glucose 6-phosphate = beta-D-fructose 6-phosphate</text>
        <dbReference type="Rhea" id="RHEA:11816"/>
        <dbReference type="ChEBI" id="CHEBI:57634"/>
        <dbReference type="ChEBI" id="CHEBI:58225"/>
        <dbReference type="EC" id="5.3.1.9"/>
    </reaction>
</comment>
<dbReference type="CDD" id="cd05016">
    <property type="entry name" value="SIS_PGI_2"/>
    <property type="match status" value="1"/>
</dbReference>
<accession>A0A815G7Y4</accession>
<dbReference type="Gene3D" id="3.40.50.10490">
    <property type="entry name" value="Glucose-6-phosphate isomerase like protein, domain 1"/>
    <property type="match status" value="2"/>
</dbReference>
<dbReference type="InterPro" id="IPR023096">
    <property type="entry name" value="G6P_Isomerase_C"/>
</dbReference>
<dbReference type="Proteomes" id="UP000663854">
    <property type="component" value="Unassembled WGS sequence"/>
</dbReference>
<evidence type="ECO:0000256" key="4">
    <source>
        <dbReference type="ARBA" id="ARBA00018388"/>
    </source>
</evidence>
<dbReference type="GO" id="GO:0048029">
    <property type="term" value="F:monosaccharide binding"/>
    <property type="evidence" value="ECO:0007669"/>
    <property type="project" value="TreeGrafter"/>
</dbReference>
<dbReference type="PANTHER" id="PTHR11469">
    <property type="entry name" value="GLUCOSE-6-PHOSPHATE ISOMERASE"/>
    <property type="match status" value="1"/>
</dbReference>
<dbReference type="NCBIfam" id="NF001211">
    <property type="entry name" value="PRK00179.1"/>
    <property type="match status" value="1"/>
</dbReference>
<dbReference type="InterPro" id="IPR046348">
    <property type="entry name" value="SIS_dom_sf"/>
</dbReference>
<dbReference type="InterPro" id="IPR018189">
    <property type="entry name" value="Phosphoglucose_isomerase_CS"/>
</dbReference>
<dbReference type="PROSITE" id="PS00174">
    <property type="entry name" value="P_GLUCOSE_ISOMERASE_2"/>
    <property type="match status" value="1"/>
</dbReference>
<dbReference type="FunFam" id="3.40.50.10490:FF:000004">
    <property type="entry name" value="Glucose-6-phosphate isomerase"/>
    <property type="match status" value="1"/>
</dbReference>
<evidence type="ECO:0000313" key="14">
    <source>
        <dbReference type="Proteomes" id="UP000663870"/>
    </source>
</evidence>
<feature type="chain" id="PRO_5035605557" description="Glucose-6-phosphate isomerase" evidence="10">
    <location>
        <begin position="21"/>
        <end position="1315"/>
    </location>
</feature>
<evidence type="ECO:0000256" key="8">
    <source>
        <dbReference type="ARBA" id="ARBA00029321"/>
    </source>
</evidence>
<dbReference type="EC" id="5.3.1.9" evidence="3 9"/>
<evidence type="ECO:0000256" key="2">
    <source>
        <dbReference type="ARBA" id="ARBA00006604"/>
    </source>
</evidence>
<keyword evidence="5 9" id="KW-0312">Gluconeogenesis</keyword>
<comment type="similarity">
    <text evidence="2 9">Belongs to the GPI family.</text>
</comment>
<reference evidence="11" key="1">
    <citation type="submission" date="2021-02" db="EMBL/GenBank/DDBJ databases">
        <authorList>
            <person name="Nowell W R."/>
        </authorList>
    </citation>
    <scope>NUCLEOTIDE SEQUENCE</scope>
</reference>
<proteinExistence type="inferred from homology"/>
<dbReference type="HAMAP" id="MF_00473">
    <property type="entry name" value="G6P_isomerase"/>
    <property type="match status" value="1"/>
</dbReference>
<dbReference type="GO" id="GO:0005829">
    <property type="term" value="C:cytosol"/>
    <property type="evidence" value="ECO:0007669"/>
    <property type="project" value="TreeGrafter"/>
</dbReference>
<dbReference type="GO" id="GO:0004347">
    <property type="term" value="F:glucose-6-phosphate isomerase activity"/>
    <property type="evidence" value="ECO:0007669"/>
    <property type="project" value="UniProtKB-EC"/>
</dbReference>
<dbReference type="SUPFAM" id="SSF53697">
    <property type="entry name" value="SIS domain"/>
    <property type="match status" value="1"/>
</dbReference>